<dbReference type="EMBL" id="MU276002">
    <property type="protein sequence ID" value="KAI0043861.1"/>
    <property type="molecule type" value="Genomic_DNA"/>
</dbReference>
<accession>A0ACB8RJP3</accession>
<reference evidence="1" key="2">
    <citation type="journal article" date="2022" name="New Phytol.">
        <title>Evolutionary transition to the ectomycorrhizal habit in the genomes of a hyperdiverse lineage of mushroom-forming fungi.</title>
        <authorList>
            <person name="Looney B."/>
            <person name="Miyauchi S."/>
            <person name="Morin E."/>
            <person name="Drula E."/>
            <person name="Courty P.E."/>
            <person name="Kohler A."/>
            <person name="Kuo A."/>
            <person name="LaButti K."/>
            <person name="Pangilinan J."/>
            <person name="Lipzen A."/>
            <person name="Riley R."/>
            <person name="Andreopoulos W."/>
            <person name="He G."/>
            <person name="Johnson J."/>
            <person name="Nolan M."/>
            <person name="Tritt A."/>
            <person name="Barry K.W."/>
            <person name="Grigoriev I.V."/>
            <person name="Nagy L.G."/>
            <person name="Hibbett D."/>
            <person name="Henrissat B."/>
            <person name="Matheny P.B."/>
            <person name="Labbe J."/>
            <person name="Martin F.M."/>
        </authorList>
    </citation>
    <scope>NUCLEOTIDE SEQUENCE</scope>
    <source>
        <strain evidence="1">FP105234-sp</strain>
    </source>
</reference>
<organism evidence="1 2">
    <name type="scientific">Auriscalpium vulgare</name>
    <dbReference type="NCBI Taxonomy" id="40419"/>
    <lineage>
        <taxon>Eukaryota</taxon>
        <taxon>Fungi</taxon>
        <taxon>Dikarya</taxon>
        <taxon>Basidiomycota</taxon>
        <taxon>Agaricomycotina</taxon>
        <taxon>Agaricomycetes</taxon>
        <taxon>Russulales</taxon>
        <taxon>Auriscalpiaceae</taxon>
        <taxon>Auriscalpium</taxon>
    </lineage>
</organism>
<evidence type="ECO:0000313" key="2">
    <source>
        <dbReference type="Proteomes" id="UP000814033"/>
    </source>
</evidence>
<gene>
    <name evidence="1" type="ORF">FA95DRAFT_1574845</name>
</gene>
<name>A0ACB8RJP3_9AGAM</name>
<evidence type="ECO:0000313" key="1">
    <source>
        <dbReference type="EMBL" id="KAI0043861.1"/>
    </source>
</evidence>
<comment type="caution">
    <text evidence="1">The sequence shown here is derived from an EMBL/GenBank/DDBJ whole genome shotgun (WGS) entry which is preliminary data.</text>
</comment>
<reference evidence="1" key="1">
    <citation type="submission" date="2021-02" db="EMBL/GenBank/DDBJ databases">
        <authorList>
            <consortium name="DOE Joint Genome Institute"/>
            <person name="Ahrendt S."/>
            <person name="Looney B.P."/>
            <person name="Miyauchi S."/>
            <person name="Morin E."/>
            <person name="Drula E."/>
            <person name="Courty P.E."/>
            <person name="Chicoki N."/>
            <person name="Fauchery L."/>
            <person name="Kohler A."/>
            <person name="Kuo A."/>
            <person name="Labutti K."/>
            <person name="Pangilinan J."/>
            <person name="Lipzen A."/>
            <person name="Riley R."/>
            <person name="Andreopoulos W."/>
            <person name="He G."/>
            <person name="Johnson J."/>
            <person name="Barry K.W."/>
            <person name="Grigoriev I.V."/>
            <person name="Nagy L."/>
            <person name="Hibbett D."/>
            <person name="Henrissat B."/>
            <person name="Matheny P.B."/>
            <person name="Labbe J."/>
            <person name="Martin F."/>
        </authorList>
    </citation>
    <scope>NUCLEOTIDE SEQUENCE</scope>
    <source>
        <strain evidence="1">FP105234-sp</strain>
    </source>
</reference>
<keyword evidence="2" id="KW-1185">Reference proteome</keyword>
<protein>
    <submittedName>
        <fullName evidence="1">Uncharacterized protein</fullName>
    </submittedName>
</protein>
<dbReference type="Proteomes" id="UP000814033">
    <property type="component" value="Unassembled WGS sequence"/>
</dbReference>
<proteinExistence type="predicted"/>
<sequence length="185" mass="20919">MHLPTTTSPAANIPLQHLTHAPSWETFVSDHYPQNTPPPRHSPPIHADPADTQFTRDNDIVRWAVTCRPAQPLAPGQSIVVVPTNTGDPITGTIQNPKKTTIRTREFWLETAPGRRGEHTITAPLKWCDAPWWARAGRYLLRPFIHDDPTNETPPNGSHCPHLLHFYYEQSINPTIKYTSFLLTD</sequence>